<evidence type="ECO:0000313" key="6">
    <source>
        <dbReference type="EMBL" id="MBA0810949.1"/>
    </source>
</evidence>
<dbReference type="SUPFAM" id="SSF47370">
    <property type="entry name" value="Bromodomain"/>
    <property type="match status" value="1"/>
</dbReference>
<dbReference type="InterPro" id="IPR036427">
    <property type="entry name" value="Bromodomain-like_sf"/>
</dbReference>
<evidence type="ECO:0000256" key="2">
    <source>
        <dbReference type="PROSITE-ProRule" id="PRU00035"/>
    </source>
</evidence>
<name>A0A7J9HM84_9ROSI</name>
<reference evidence="6 7" key="1">
    <citation type="journal article" date="2019" name="Genome Biol. Evol.">
        <title>Insights into the evolution of the New World diploid cottons (Gossypium, subgenus Houzingenia) based on genome sequencing.</title>
        <authorList>
            <person name="Grover C.E."/>
            <person name="Arick M.A. 2nd"/>
            <person name="Thrash A."/>
            <person name="Conover J.L."/>
            <person name="Sanders W.S."/>
            <person name="Peterson D.G."/>
            <person name="Frelichowski J.E."/>
            <person name="Scheffler J.A."/>
            <person name="Scheffler B.E."/>
            <person name="Wendel J.F."/>
        </authorList>
    </citation>
    <scope>NUCLEOTIDE SEQUENCE [LARGE SCALE GENOMIC DNA]</scope>
    <source>
        <strain evidence="6">0</strain>
        <tissue evidence="6">Leaf</tissue>
    </source>
</reference>
<sequence length="492" mass="54825">MITRTWGTWEELLLGGAVLRHGTRDWNLVASELRTRALSPFAFTPECTEIICPNGRFYFPTLWGMQACKAKYEDLQRRYSGCKAWFEELRKQRMAELRRALEESEDSIGSLESKLENLKAEKRNDSRVDYDSSPTESALPCLKSEGFEFSSKDTCKDGLSAGSFTQEAQTNWAPDCQIPAAVPTEEMDSKPVGDALTSEREKFSSIDKLADALCGGKLLCVRKRRGKRKRKDCSKDTKEGSVGESEALCPADVASALLCKETSVSNSAQIAKSSAVEDQSGGSTKEGIDDIMRIFSSVAENDCASVFRRRLDSQKRGRYKKMILRHMDFDTIRSRIVSNLIMSVRELFRDMLLVANNALVFYSKNTREYKSALHLRRIVTTALCQHFKEYRGKVPMTTFTSNTPMHKPPAKPWSIHRGNRKPPGNASSNRNPVAGACHGSKKTTAADSPASDESLAVTKKVSASRPRKVSGGRTSQKSEARTKGRKRSGGRR</sequence>
<dbReference type="PANTHER" id="PTHR15398">
    <property type="entry name" value="BROMODOMAIN-CONTAINING PROTEIN 8"/>
    <property type="match status" value="1"/>
</dbReference>
<evidence type="ECO:0000256" key="4">
    <source>
        <dbReference type="SAM" id="MobiDB-lite"/>
    </source>
</evidence>
<feature type="compositionally biased region" description="Basic residues" evidence="4">
    <location>
        <begin position="483"/>
        <end position="492"/>
    </location>
</feature>
<accession>A0A7J9HM84</accession>
<dbReference type="Proteomes" id="UP000593560">
    <property type="component" value="Unassembled WGS sequence"/>
</dbReference>
<evidence type="ECO:0000259" key="5">
    <source>
        <dbReference type="PROSITE" id="PS50014"/>
    </source>
</evidence>
<evidence type="ECO:0000256" key="3">
    <source>
        <dbReference type="SAM" id="Coils"/>
    </source>
</evidence>
<keyword evidence="1 2" id="KW-0103">Bromodomain</keyword>
<organism evidence="6 7">
    <name type="scientific">Gossypium harknessii</name>
    <dbReference type="NCBI Taxonomy" id="34285"/>
    <lineage>
        <taxon>Eukaryota</taxon>
        <taxon>Viridiplantae</taxon>
        <taxon>Streptophyta</taxon>
        <taxon>Embryophyta</taxon>
        <taxon>Tracheophyta</taxon>
        <taxon>Spermatophyta</taxon>
        <taxon>Magnoliopsida</taxon>
        <taxon>eudicotyledons</taxon>
        <taxon>Gunneridae</taxon>
        <taxon>Pentapetalae</taxon>
        <taxon>rosids</taxon>
        <taxon>malvids</taxon>
        <taxon>Malvales</taxon>
        <taxon>Malvaceae</taxon>
        <taxon>Malvoideae</taxon>
        <taxon>Gossypium</taxon>
    </lineage>
</organism>
<dbReference type="CDD" id="cd04369">
    <property type="entry name" value="Bromodomain"/>
    <property type="match status" value="1"/>
</dbReference>
<dbReference type="SMART" id="SM00297">
    <property type="entry name" value="BROMO"/>
    <property type="match status" value="1"/>
</dbReference>
<dbReference type="GO" id="GO:0035267">
    <property type="term" value="C:NuA4 histone acetyltransferase complex"/>
    <property type="evidence" value="ECO:0007669"/>
    <property type="project" value="TreeGrafter"/>
</dbReference>
<protein>
    <recommendedName>
        <fullName evidence="5">Bromo domain-containing protein</fullName>
    </recommendedName>
</protein>
<gene>
    <name evidence="6" type="ORF">Gohar_002891</name>
</gene>
<feature type="domain" description="Bromo" evidence="5">
    <location>
        <begin position="299"/>
        <end position="369"/>
    </location>
</feature>
<feature type="region of interest" description="Disordered" evidence="4">
    <location>
        <begin position="396"/>
        <end position="492"/>
    </location>
</feature>
<dbReference type="PROSITE" id="PS50014">
    <property type="entry name" value="BROMODOMAIN_2"/>
    <property type="match status" value="1"/>
</dbReference>
<keyword evidence="3" id="KW-0175">Coiled coil</keyword>
<dbReference type="PANTHER" id="PTHR15398:SF4">
    <property type="entry name" value="BROMODOMAIN-CONTAINING PROTEIN 8 ISOFORM X1"/>
    <property type="match status" value="1"/>
</dbReference>
<dbReference type="InterPro" id="IPR001487">
    <property type="entry name" value="Bromodomain"/>
</dbReference>
<keyword evidence="7" id="KW-1185">Reference proteome</keyword>
<dbReference type="OrthoDB" id="1742084at2759"/>
<evidence type="ECO:0000256" key="1">
    <source>
        <dbReference type="ARBA" id="ARBA00023117"/>
    </source>
</evidence>
<dbReference type="Pfam" id="PF00439">
    <property type="entry name" value="Bromodomain"/>
    <property type="match status" value="1"/>
</dbReference>
<dbReference type="EMBL" id="JABFAD010000010">
    <property type="protein sequence ID" value="MBA0810949.1"/>
    <property type="molecule type" value="Genomic_DNA"/>
</dbReference>
<dbReference type="Gene3D" id="1.20.920.10">
    <property type="entry name" value="Bromodomain-like"/>
    <property type="match status" value="1"/>
</dbReference>
<dbReference type="AlphaFoldDB" id="A0A7J9HM84"/>
<evidence type="ECO:0000313" key="7">
    <source>
        <dbReference type="Proteomes" id="UP000593560"/>
    </source>
</evidence>
<comment type="caution">
    <text evidence="6">The sequence shown here is derived from an EMBL/GenBank/DDBJ whole genome shotgun (WGS) entry which is preliminary data.</text>
</comment>
<feature type="coiled-coil region" evidence="3">
    <location>
        <begin position="94"/>
        <end position="128"/>
    </location>
</feature>
<proteinExistence type="predicted"/>